<feature type="transmembrane region" description="Helical" evidence="1">
    <location>
        <begin position="6"/>
        <end position="23"/>
    </location>
</feature>
<reference evidence="2" key="1">
    <citation type="submission" date="2025-08" db="UniProtKB">
        <authorList>
            <consortium name="Ensembl"/>
        </authorList>
    </citation>
    <scope>IDENTIFICATION</scope>
</reference>
<reference evidence="2" key="2">
    <citation type="submission" date="2025-09" db="UniProtKB">
        <authorList>
            <consortium name="Ensembl"/>
        </authorList>
    </citation>
    <scope>IDENTIFICATION</scope>
</reference>
<dbReference type="Gene3D" id="2.10.90.10">
    <property type="entry name" value="Cystine-knot cytokines"/>
    <property type="match status" value="1"/>
</dbReference>
<dbReference type="SUPFAM" id="SSF57501">
    <property type="entry name" value="Cystine-knot cytokines"/>
    <property type="match status" value="1"/>
</dbReference>
<dbReference type="AlphaFoldDB" id="A0A9J7Z727"/>
<keyword evidence="1" id="KW-0812">Transmembrane</keyword>
<proteinExistence type="predicted"/>
<sequence length="111" mass="12813">GELISSSFLFYCCFVLIIQLIQISPQCHLLRFRGCVVRDFAFVAKKPRCRSLPVLDRTRHLTARLPVCHPGVSPIYYYPQALQCDCTTSFTFCLYTTFENISLMLFQTVSF</sequence>
<dbReference type="Proteomes" id="UP001108240">
    <property type="component" value="Unplaced"/>
</dbReference>
<keyword evidence="1" id="KW-0472">Membrane</keyword>
<organism evidence="2 3">
    <name type="scientific">Cyprinus carpio carpio</name>
    <dbReference type="NCBI Taxonomy" id="630221"/>
    <lineage>
        <taxon>Eukaryota</taxon>
        <taxon>Metazoa</taxon>
        <taxon>Chordata</taxon>
        <taxon>Craniata</taxon>
        <taxon>Vertebrata</taxon>
        <taxon>Euteleostomi</taxon>
        <taxon>Actinopterygii</taxon>
        <taxon>Neopterygii</taxon>
        <taxon>Teleostei</taxon>
        <taxon>Ostariophysi</taxon>
        <taxon>Cypriniformes</taxon>
        <taxon>Cyprinidae</taxon>
        <taxon>Cyprininae</taxon>
        <taxon>Cyprinus</taxon>
    </lineage>
</organism>
<keyword evidence="1" id="KW-1133">Transmembrane helix</keyword>
<accession>A0A9J7Z727</accession>
<evidence type="ECO:0000256" key="1">
    <source>
        <dbReference type="SAM" id="Phobius"/>
    </source>
</evidence>
<name>A0A9J7Z727_CYPCA</name>
<keyword evidence="3" id="KW-1185">Reference proteome</keyword>
<dbReference type="Ensembl" id="ENSCCRT00000108118.1">
    <property type="protein sequence ID" value="ENSCCRP00000125170.1"/>
    <property type="gene ID" value="ENSCCRG00000075728.1"/>
</dbReference>
<dbReference type="InterPro" id="IPR029034">
    <property type="entry name" value="Cystine-knot_cytokine"/>
</dbReference>
<protein>
    <submittedName>
        <fullName evidence="2">Uncharacterized protein</fullName>
    </submittedName>
</protein>
<evidence type="ECO:0000313" key="3">
    <source>
        <dbReference type="Proteomes" id="UP001108240"/>
    </source>
</evidence>
<evidence type="ECO:0000313" key="2">
    <source>
        <dbReference type="Ensembl" id="ENSCCRP00000125170.1"/>
    </source>
</evidence>